<reference evidence="3" key="1">
    <citation type="journal article" date="2019" name="Int. J. Syst. Evol. Microbiol.">
        <title>The Global Catalogue of Microorganisms (GCM) 10K type strain sequencing project: providing services to taxonomists for standard genome sequencing and annotation.</title>
        <authorList>
            <consortium name="The Broad Institute Genomics Platform"/>
            <consortium name="The Broad Institute Genome Sequencing Center for Infectious Disease"/>
            <person name="Wu L."/>
            <person name="Ma J."/>
        </authorList>
    </citation>
    <scope>NUCLEOTIDE SEQUENCE [LARGE SCALE GENOMIC DNA]</scope>
    <source>
        <strain evidence="3">KCTC 42911</strain>
    </source>
</reference>
<evidence type="ECO:0000256" key="1">
    <source>
        <dbReference type="SAM" id="SignalP"/>
    </source>
</evidence>
<evidence type="ECO:0000313" key="3">
    <source>
        <dbReference type="Proteomes" id="UP001595629"/>
    </source>
</evidence>
<evidence type="ECO:0000313" key="2">
    <source>
        <dbReference type="EMBL" id="MFC3612373.1"/>
    </source>
</evidence>
<feature type="signal peptide" evidence="1">
    <location>
        <begin position="1"/>
        <end position="26"/>
    </location>
</feature>
<keyword evidence="1" id="KW-0732">Signal</keyword>
<comment type="caution">
    <text evidence="2">The sequence shown here is derived from an EMBL/GenBank/DDBJ whole genome shotgun (WGS) entry which is preliminary data.</text>
</comment>
<sequence length="437" mass="47662">MIPNALPNAIRALAAIALIAASPAPAQEVEFGPGLRSLDFAEVFDTSVPARAQMWDAFHDAGIRHIVLSQGLVSPFAPDRSKRPAGTYIADRELADLRATLNRGAAPDDDFHVTYVGGYGLAPDVCRMRATPAEIGIAAAEWEFTRIVSRLLDAGLPVRTIDIDGPFLRVIDGARKGFSCALTSDSPAFDTTQSAEIVLSYMKHLRDLTDAHATNRAAGVNVGMTLLINLPNWRVGRYPPLASGAETGDLVAEILPAFGAAMRADTDRPLALDGAVIDYPYPLARDDTAAFIAKSEGLLAGLRALPRTRPRLAYFTNTHYRLTPSETDDRYRAYGGTVRCVWSENWRISGGSLPYLPYENANGAKMPADCIAQQNQADARYWDESALFANRILSGDWLGRTVTRADISAVRFMSWHEMPASSLSTMNRTLRFKLYGN</sequence>
<proteinExistence type="predicted"/>
<dbReference type="Proteomes" id="UP001595629">
    <property type="component" value="Unassembled WGS sequence"/>
</dbReference>
<protein>
    <submittedName>
        <fullName evidence="2">Uncharacterized protein</fullName>
    </submittedName>
</protein>
<dbReference type="RefSeq" id="WP_386733557.1">
    <property type="nucleotide sequence ID" value="NZ_JBHRXI010000001.1"/>
</dbReference>
<feature type="chain" id="PRO_5045297739" evidence="1">
    <location>
        <begin position="27"/>
        <end position="437"/>
    </location>
</feature>
<dbReference type="EMBL" id="JBHRXI010000001">
    <property type="protein sequence ID" value="MFC3612373.1"/>
    <property type="molecule type" value="Genomic_DNA"/>
</dbReference>
<organism evidence="2 3">
    <name type="scientific">Lutimaribacter marinistellae</name>
    <dbReference type="NCBI Taxonomy" id="1820329"/>
    <lineage>
        <taxon>Bacteria</taxon>
        <taxon>Pseudomonadati</taxon>
        <taxon>Pseudomonadota</taxon>
        <taxon>Alphaproteobacteria</taxon>
        <taxon>Rhodobacterales</taxon>
        <taxon>Roseobacteraceae</taxon>
        <taxon>Lutimaribacter</taxon>
    </lineage>
</organism>
<gene>
    <name evidence="2" type="ORF">ACFORG_01250</name>
</gene>
<keyword evidence="3" id="KW-1185">Reference proteome</keyword>
<name>A0ABV7TCI3_9RHOB</name>
<accession>A0ABV7TCI3</accession>